<proteinExistence type="predicted"/>
<dbReference type="Proteomes" id="UP001412239">
    <property type="component" value="Unassembled WGS sequence"/>
</dbReference>
<organism evidence="2 3">
    <name type="scientific">Tuber aestivum</name>
    <name type="common">summer truffle</name>
    <dbReference type="NCBI Taxonomy" id="59557"/>
    <lineage>
        <taxon>Eukaryota</taxon>
        <taxon>Fungi</taxon>
        <taxon>Dikarya</taxon>
        <taxon>Ascomycota</taxon>
        <taxon>Pezizomycotina</taxon>
        <taxon>Pezizomycetes</taxon>
        <taxon>Pezizales</taxon>
        <taxon>Tuberaceae</taxon>
        <taxon>Tuber</taxon>
    </lineage>
</organism>
<dbReference type="AlphaFoldDB" id="A0A292PXM7"/>
<evidence type="ECO:0000256" key="1">
    <source>
        <dbReference type="SAM" id="MobiDB-lite"/>
    </source>
</evidence>
<sequence>MTGISDEDVEKILAEHSEQPRDVDEAMGIGKRAGDEIKAEARNLYEKYNLGGQDRTYSRIPDEIKRPAEDELYAWMLTRYPQFASQKYASWRMARAWKSLARRKSRRTRGLNNSNPAPEEGVEPPAEHSKVSNVPEIPQEAPARPKGVFPPGGSPLQKLMRYRTFQTMGVTMTRD</sequence>
<feature type="region of interest" description="Disordered" evidence="1">
    <location>
        <begin position="101"/>
        <end position="156"/>
    </location>
</feature>
<evidence type="ECO:0000313" key="3">
    <source>
        <dbReference type="Proteomes" id="UP001412239"/>
    </source>
</evidence>
<keyword evidence="3" id="KW-1185">Reference proteome</keyword>
<name>A0A292PXM7_9PEZI</name>
<protein>
    <submittedName>
        <fullName evidence="2">Uncharacterized protein</fullName>
    </submittedName>
</protein>
<evidence type="ECO:0000313" key="2">
    <source>
        <dbReference type="EMBL" id="CUS12316.1"/>
    </source>
</evidence>
<reference evidence="2" key="1">
    <citation type="submission" date="2015-10" db="EMBL/GenBank/DDBJ databases">
        <authorList>
            <person name="Regsiter A."/>
            <person name="william w."/>
        </authorList>
    </citation>
    <scope>NUCLEOTIDE SEQUENCE</scope>
    <source>
        <strain evidence="2">Montdore</strain>
    </source>
</reference>
<dbReference type="EMBL" id="LN890996">
    <property type="protein sequence ID" value="CUS12316.1"/>
    <property type="molecule type" value="Genomic_DNA"/>
</dbReference>
<gene>
    <name evidence="2" type="ORF">GSTUAT00003642001</name>
</gene>
<accession>A0A292PXM7</accession>